<reference evidence="1" key="2">
    <citation type="journal article" date="2023" name="IMA Fungus">
        <title>Comparative genomic study of the Penicillium genus elucidates a diverse pangenome and 15 lateral gene transfer events.</title>
        <authorList>
            <person name="Petersen C."/>
            <person name="Sorensen T."/>
            <person name="Nielsen M.R."/>
            <person name="Sondergaard T.E."/>
            <person name="Sorensen J.L."/>
            <person name="Fitzpatrick D.A."/>
            <person name="Frisvad J.C."/>
            <person name="Nielsen K.L."/>
        </authorList>
    </citation>
    <scope>NUCLEOTIDE SEQUENCE</scope>
    <source>
        <strain evidence="1">IBT 19713</strain>
    </source>
</reference>
<accession>A0A9W9TZB1</accession>
<sequence length="62" mass="7273">MANKVQLHSNQENFQAKEDVEHLQYQKLVVDNDGYEKELYLLEPLFQDAQSYTLEQKVEVSG</sequence>
<dbReference type="RefSeq" id="XP_058335754.1">
    <property type="nucleotide sequence ID" value="XM_058469723.1"/>
</dbReference>
<dbReference type="EMBL" id="JAPQKS010000001">
    <property type="protein sequence ID" value="KAJ5248975.1"/>
    <property type="molecule type" value="Genomic_DNA"/>
</dbReference>
<evidence type="ECO:0000313" key="2">
    <source>
        <dbReference type="Proteomes" id="UP001150941"/>
    </source>
</evidence>
<reference evidence="1" key="1">
    <citation type="submission" date="2022-11" db="EMBL/GenBank/DDBJ databases">
        <authorList>
            <person name="Petersen C."/>
        </authorList>
    </citation>
    <scope>NUCLEOTIDE SEQUENCE</scope>
    <source>
        <strain evidence="1">IBT 19713</strain>
    </source>
</reference>
<protein>
    <submittedName>
        <fullName evidence="1">Uncharacterized protein</fullName>
    </submittedName>
</protein>
<dbReference type="GeneID" id="83197026"/>
<gene>
    <name evidence="1" type="ORF">N7468_000426</name>
</gene>
<comment type="caution">
    <text evidence="1">The sequence shown here is derived from an EMBL/GenBank/DDBJ whole genome shotgun (WGS) entry which is preliminary data.</text>
</comment>
<name>A0A9W9TZB1_9EURO</name>
<organism evidence="1 2">
    <name type="scientific">Penicillium chermesinum</name>
    <dbReference type="NCBI Taxonomy" id="63820"/>
    <lineage>
        <taxon>Eukaryota</taxon>
        <taxon>Fungi</taxon>
        <taxon>Dikarya</taxon>
        <taxon>Ascomycota</taxon>
        <taxon>Pezizomycotina</taxon>
        <taxon>Eurotiomycetes</taxon>
        <taxon>Eurotiomycetidae</taxon>
        <taxon>Eurotiales</taxon>
        <taxon>Aspergillaceae</taxon>
        <taxon>Penicillium</taxon>
    </lineage>
</organism>
<dbReference type="Proteomes" id="UP001150941">
    <property type="component" value="Unassembled WGS sequence"/>
</dbReference>
<evidence type="ECO:0000313" key="1">
    <source>
        <dbReference type="EMBL" id="KAJ5248975.1"/>
    </source>
</evidence>
<dbReference type="AlphaFoldDB" id="A0A9W9TZB1"/>
<proteinExistence type="predicted"/>
<keyword evidence="2" id="KW-1185">Reference proteome</keyword>